<reference evidence="1 2" key="1">
    <citation type="submission" date="2022-12" db="EMBL/GenBank/DDBJ databases">
        <title>Chromosome-scale assembly of the Ensete ventricosum genome.</title>
        <authorList>
            <person name="Dussert Y."/>
            <person name="Stocks J."/>
            <person name="Wendawek A."/>
            <person name="Woldeyes F."/>
            <person name="Nichols R.A."/>
            <person name="Borrell J.S."/>
        </authorList>
    </citation>
    <scope>NUCLEOTIDE SEQUENCE [LARGE SCALE GENOMIC DNA]</scope>
    <source>
        <strain evidence="2">cv. Maze</strain>
        <tissue evidence="1">Seeds</tissue>
    </source>
</reference>
<name>A0AAV8QX20_ENSVE</name>
<dbReference type="EMBL" id="JAQQAF010000005">
    <property type="protein sequence ID" value="KAJ8484624.1"/>
    <property type="molecule type" value="Genomic_DNA"/>
</dbReference>
<sequence>MASNFVLDVWGWITNLPPFSRWSTDTMCLCICASKSSSTKTSLKLSIIKSPRNQNPFISFTIFADFHMPISLWTSTPIPLKSSAQTSLTEAETVHLFFDILDTVFSYGPSKRSSFRRSQVTIEDNFRDVLNLSFLTLSFLICIYEAPYDLRCGCLDTLRLQLSNSTCRDALKLLVRMLGSNLEEQWMRSLNLGMTNWMVELQSSNHSVRTISPAFSYALSASGLWKVQLYCPVIAMSLEDPSATTQDERLLFSLRYQQLEGVVQLAYKVIIKQNWIDIVVAVDNIRCDVVSLVSETLMAERGYGSGEKHFPSRISLQVTPTQQSDVVSVSVSKSSDNPTQEIGLEKALEGGFEPPGTYLGIRVSTTETVTVSVKPWKFEQSVHGASGKLNWFLHDGINGREVFSSKPSKFSLLQPRAWFRDRYSSVYRPFTKDGGVIFAGDEYGESVWWKVGPGAFGKTMGWEIKGSIGITYWPNKQRTFYSETRNLQFKEILYLNLPKPA</sequence>
<dbReference type="AlphaFoldDB" id="A0AAV8QX20"/>
<dbReference type="PANTHER" id="PTHR31439:SF4">
    <property type="entry name" value="NEURONAL PAS DOMAIN PROTEIN"/>
    <property type="match status" value="1"/>
</dbReference>
<evidence type="ECO:0000313" key="1">
    <source>
        <dbReference type="EMBL" id="KAJ8484624.1"/>
    </source>
</evidence>
<proteinExistence type="predicted"/>
<dbReference type="PANTHER" id="PTHR31439">
    <property type="entry name" value="EXPRESSED PROTEIN"/>
    <property type="match status" value="1"/>
</dbReference>
<evidence type="ECO:0000313" key="2">
    <source>
        <dbReference type="Proteomes" id="UP001222027"/>
    </source>
</evidence>
<accession>A0AAV8QX20</accession>
<dbReference type="Proteomes" id="UP001222027">
    <property type="component" value="Unassembled WGS sequence"/>
</dbReference>
<comment type="caution">
    <text evidence="1">The sequence shown here is derived from an EMBL/GenBank/DDBJ whole genome shotgun (WGS) entry which is preliminary data.</text>
</comment>
<protein>
    <submittedName>
        <fullName evidence="1">Uncharacterized protein</fullName>
    </submittedName>
</protein>
<gene>
    <name evidence="1" type="ORF">OPV22_017109</name>
</gene>
<organism evidence="1 2">
    <name type="scientific">Ensete ventricosum</name>
    <name type="common">Abyssinian banana</name>
    <name type="synonym">Musa ensete</name>
    <dbReference type="NCBI Taxonomy" id="4639"/>
    <lineage>
        <taxon>Eukaryota</taxon>
        <taxon>Viridiplantae</taxon>
        <taxon>Streptophyta</taxon>
        <taxon>Embryophyta</taxon>
        <taxon>Tracheophyta</taxon>
        <taxon>Spermatophyta</taxon>
        <taxon>Magnoliopsida</taxon>
        <taxon>Liliopsida</taxon>
        <taxon>Zingiberales</taxon>
        <taxon>Musaceae</taxon>
        <taxon>Ensete</taxon>
    </lineage>
</organism>
<keyword evidence="2" id="KW-1185">Reference proteome</keyword>